<organism evidence="2 3">
    <name type="scientific">Bowmanella yangjiangensis</name>
    <dbReference type="NCBI Taxonomy" id="2811230"/>
    <lineage>
        <taxon>Bacteria</taxon>
        <taxon>Pseudomonadati</taxon>
        <taxon>Pseudomonadota</taxon>
        <taxon>Gammaproteobacteria</taxon>
        <taxon>Alteromonadales</taxon>
        <taxon>Alteromonadaceae</taxon>
        <taxon>Bowmanella</taxon>
    </lineage>
</organism>
<feature type="transmembrane region" description="Helical" evidence="1">
    <location>
        <begin position="12"/>
        <end position="34"/>
    </location>
</feature>
<sequence length="225" mass="25281">MCAPKPATHRLYPLGLLIALLPLFTIHLCLLLSFSENKLEWCNPYWLDCHSISATGRHGLAYFVFKGGMLTAMVLLALFWWINQWWLNNQTTKASVLIGWLGSLASLALVIYTLSLGHDGNIPYLLRRIGVISYLGLTFICQLLLSASLQRKAATQVQGRHLLMLSTLILVLALISLALDAALGAQYKRLENAIEWGLILLINLHALFIVAVWRKVDLRVTLRHQ</sequence>
<name>A0ABS3CSC4_9ALTE</name>
<comment type="caution">
    <text evidence="2">The sequence shown here is derived from an EMBL/GenBank/DDBJ whole genome shotgun (WGS) entry which is preliminary data.</text>
</comment>
<dbReference type="RefSeq" id="WP_206593010.1">
    <property type="nucleotide sequence ID" value="NZ_JAFKCS010000003.1"/>
</dbReference>
<gene>
    <name evidence="2" type="ORF">J0A65_04895</name>
</gene>
<keyword evidence="1" id="KW-1133">Transmembrane helix</keyword>
<evidence type="ECO:0000313" key="2">
    <source>
        <dbReference type="EMBL" id="MBN7819190.1"/>
    </source>
</evidence>
<accession>A0ABS3CSC4</accession>
<keyword evidence="1" id="KW-0472">Membrane</keyword>
<reference evidence="2 3" key="1">
    <citation type="submission" date="2021-03" db="EMBL/GenBank/DDBJ databases">
        <title>novel species isolated from a fishpond in China.</title>
        <authorList>
            <person name="Lu H."/>
            <person name="Cai Z."/>
        </authorList>
    </citation>
    <scope>NUCLEOTIDE SEQUENCE [LARGE SCALE GENOMIC DNA]</scope>
    <source>
        <strain evidence="2 3">Y57</strain>
    </source>
</reference>
<feature type="transmembrane region" description="Helical" evidence="1">
    <location>
        <begin position="129"/>
        <end position="149"/>
    </location>
</feature>
<proteinExistence type="predicted"/>
<feature type="transmembrane region" description="Helical" evidence="1">
    <location>
        <begin position="60"/>
        <end position="82"/>
    </location>
</feature>
<evidence type="ECO:0000313" key="3">
    <source>
        <dbReference type="Proteomes" id="UP000663992"/>
    </source>
</evidence>
<keyword evidence="1" id="KW-0812">Transmembrane</keyword>
<evidence type="ECO:0008006" key="4">
    <source>
        <dbReference type="Google" id="ProtNLM"/>
    </source>
</evidence>
<feature type="transmembrane region" description="Helical" evidence="1">
    <location>
        <begin position="94"/>
        <end position="117"/>
    </location>
</feature>
<dbReference type="EMBL" id="JAFKCS010000003">
    <property type="protein sequence ID" value="MBN7819190.1"/>
    <property type="molecule type" value="Genomic_DNA"/>
</dbReference>
<keyword evidence="3" id="KW-1185">Reference proteome</keyword>
<dbReference type="Proteomes" id="UP000663992">
    <property type="component" value="Unassembled WGS sequence"/>
</dbReference>
<feature type="transmembrane region" description="Helical" evidence="1">
    <location>
        <begin position="161"/>
        <end position="187"/>
    </location>
</feature>
<feature type="transmembrane region" description="Helical" evidence="1">
    <location>
        <begin position="193"/>
        <end position="213"/>
    </location>
</feature>
<evidence type="ECO:0000256" key="1">
    <source>
        <dbReference type="SAM" id="Phobius"/>
    </source>
</evidence>
<protein>
    <recommendedName>
        <fullName evidence="4">Frag1/DRAM/Sfk1 family protein</fullName>
    </recommendedName>
</protein>